<accession>A0A1G6I9C7</accession>
<dbReference type="Gene3D" id="3.30.460.20">
    <property type="entry name" value="CorA soluble domain-like"/>
    <property type="match status" value="1"/>
</dbReference>
<keyword evidence="5 6" id="KW-0472">Membrane</keyword>
<dbReference type="InterPro" id="IPR047199">
    <property type="entry name" value="CorA-like"/>
</dbReference>
<reference evidence="8" key="1">
    <citation type="submission" date="2016-10" db="EMBL/GenBank/DDBJ databases">
        <authorList>
            <person name="Varghese N."/>
            <person name="Submissions S."/>
        </authorList>
    </citation>
    <scope>NUCLEOTIDE SEQUENCE [LARGE SCALE GENOMIC DNA]</scope>
    <source>
        <strain evidence="8">DSM 22619</strain>
    </source>
</reference>
<dbReference type="InterPro" id="IPR045863">
    <property type="entry name" value="CorA_TM1_TM2"/>
</dbReference>
<dbReference type="CDD" id="cd12827">
    <property type="entry name" value="EcCorA_ZntB-like_u2"/>
    <property type="match status" value="1"/>
</dbReference>
<dbReference type="InterPro" id="IPR045861">
    <property type="entry name" value="CorA_cytoplasmic_dom"/>
</dbReference>
<organism evidence="7 8">
    <name type="scientific">Parafannyhessea umbonata</name>
    <dbReference type="NCBI Taxonomy" id="604330"/>
    <lineage>
        <taxon>Bacteria</taxon>
        <taxon>Bacillati</taxon>
        <taxon>Actinomycetota</taxon>
        <taxon>Coriobacteriia</taxon>
        <taxon>Coriobacteriales</taxon>
        <taxon>Atopobiaceae</taxon>
        <taxon>Parafannyhessea</taxon>
    </lineage>
</organism>
<evidence type="ECO:0000256" key="5">
    <source>
        <dbReference type="ARBA" id="ARBA00023136"/>
    </source>
</evidence>
<dbReference type="GO" id="GO:0046873">
    <property type="term" value="F:metal ion transmembrane transporter activity"/>
    <property type="evidence" value="ECO:0007669"/>
    <property type="project" value="InterPro"/>
</dbReference>
<dbReference type="GO" id="GO:0016020">
    <property type="term" value="C:membrane"/>
    <property type="evidence" value="ECO:0007669"/>
    <property type="project" value="UniProtKB-SubCell"/>
</dbReference>
<keyword evidence="8" id="KW-1185">Reference proteome</keyword>
<dbReference type="EMBL" id="FMZL01000002">
    <property type="protein sequence ID" value="SDC03159.1"/>
    <property type="molecule type" value="Genomic_DNA"/>
</dbReference>
<dbReference type="STRING" id="604330.SAMN04489857_0250"/>
<dbReference type="AlphaFoldDB" id="A0A1G6I9C7"/>
<keyword evidence="3 6" id="KW-0812">Transmembrane</keyword>
<feature type="transmembrane region" description="Helical" evidence="6">
    <location>
        <begin position="301"/>
        <end position="320"/>
    </location>
</feature>
<dbReference type="PANTHER" id="PTHR47891">
    <property type="entry name" value="TRANSPORTER-RELATED"/>
    <property type="match status" value="1"/>
</dbReference>
<feature type="transmembrane region" description="Helical" evidence="6">
    <location>
        <begin position="271"/>
        <end position="289"/>
    </location>
</feature>
<dbReference type="Gene3D" id="1.20.58.340">
    <property type="entry name" value="Magnesium transport protein CorA, transmembrane region"/>
    <property type="match status" value="2"/>
</dbReference>
<dbReference type="InterPro" id="IPR002523">
    <property type="entry name" value="MgTranspt_CorA/ZnTranspt_ZntB"/>
</dbReference>
<evidence type="ECO:0000256" key="2">
    <source>
        <dbReference type="ARBA" id="ARBA00009765"/>
    </source>
</evidence>
<dbReference type="Pfam" id="PF01544">
    <property type="entry name" value="CorA"/>
    <property type="match status" value="1"/>
</dbReference>
<dbReference type="Proteomes" id="UP000198528">
    <property type="component" value="Unassembled WGS sequence"/>
</dbReference>
<dbReference type="SUPFAM" id="SSF144083">
    <property type="entry name" value="Magnesium transport protein CorA, transmembrane region"/>
    <property type="match status" value="1"/>
</dbReference>
<evidence type="ECO:0000256" key="3">
    <source>
        <dbReference type="ARBA" id="ARBA00022692"/>
    </source>
</evidence>
<keyword evidence="4 6" id="KW-1133">Transmembrane helix</keyword>
<protein>
    <submittedName>
        <fullName evidence="7">Magnesium transporter</fullName>
    </submittedName>
</protein>
<comment type="similarity">
    <text evidence="2">Belongs to the CorA metal ion transporter (MIT) (TC 1.A.35) family.</text>
</comment>
<proteinExistence type="inferred from homology"/>
<evidence type="ECO:0000256" key="4">
    <source>
        <dbReference type="ARBA" id="ARBA00022989"/>
    </source>
</evidence>
<dbReference type="SUPFAM" id="SSF143865">
    <property type="entry name" value="CorA soluble domain-like"/>
    <property type="match status" value="1"/>
</dbReference>
<evidence type="ECO:0000256" key="1">
    <source>
        <dbReference type="ARBA" id="ARBA00004141"/>
    </source>
</evidence>
<evidence type="ECO:0000256" key="6">
    <source>
        <dbReference type="SAM" id="Phobius"/>
    </source>
</evidence>
<evidence type="ECO:0000313" key="8">
    <source>
        <dbReference type="Proteomes" id="UP000198528"/>
    </source>
</evidence>
<sequence length="326" mass="37027">MIEYYKTSHEVAADGTKVPFTGRVDAPVRGCWISVVAPTQEERRWMLEELHVNPEFVTSALDDEETSRVDLDAETGQALVIVDCPFVEDEREAVDPSIVQYDTHPLAVLFLPEQDAIMTVSLKPNATVDAVAGGRISGVNTAQRTRLLLQMLLFISRRYQADLRSINRQFRENERKLRRSMRNADLIKMLGFEKSLVYFSTSLKALDATVRRIGYGRTVRLYEDDRDLLDDVSIEIRQAIEMCGIYTEVFNETMDTFGSLINNNLNLTMRTLAIITLVLSMPTMVFSFYGMNTALPLDEAWVFPLVLSIVLSVVAAVWIMRSRLIK</sequence>
<dbReference type="PANTHER" id="PTHR47891:SF2">
    <property type="entry name" value="MAGNESIUM AND COBALT TRANSPORTER"/>
    <property type="match status" value="1"/>
</dbReference>
<dbReference type="RefSeq" id="WP_090844836.1">
    <property type="nucleotide sequence ID" value="NZ_FMZL01000002.1"/>
</dbReference>
<name>A0A1G6I9C7_9ACTN</name>
<gene>
    <name evidence="7" type="ORF">SAMN04487824_10277</name>
</gene>
<evidence type="ECO:0000313" key="7">
    <source>
        <dbReference type="EMBL" id="SDC03159.1"/>
    </source>
</evidence>
<comment type="subcellular location">
    <subcellularLocation>
        <location evidence="1">Membrane</location>
        <topology evidence="1">Multi-pass membrane protein</topology>
    </subcellularLocation>
</comment>